<evidence type="ECO:0000256" key="2">
    <source>
        <dbReference type="ARBA" id="ARBA00009583"/>
    </source>
</evidence>
<evidence type="ECO:0000313" key="9">
    <source>
        <dbReference type="Proteomes" id="UP001620626"/>
    </source>
</evidence>
<comment type="caution">
    <text evidence="8">The sequence shown here is derived from an EMBL/GenBank/DDBJ whole genome shotgun (WGS) entry which is preliminary data.</text>
</comment>
<evidence type="ECO:0008006" key="10">
    <source>
        <dbReference type="Google" id="ProtNLM"/>
    </source>
</evidence>
<feature type="transmembrane region" description="Helical" evidence="7">
    <location>
        <begin position="82"/>
        <end position="99"/>
    </location>
</feature>
<evidence type="ECO:0000256" key="3">
    <source>
        <dbReference type="ARBA" id="ARBA00022692"/>
    </source>
</evidence>
<feature type="region of interest" description="Disordered" evidence="6">
    <location>
        <begin position="626"/>
        <end position="655"/>
    </location>
</feature>
<dbReference type="EMBL" id="JBICBT010001070">
    <property type="protein sequence ID" value="KAL3084743.1"/>
    <property type="molecule type" value="Genomic_DNA"/>
</dbReference>
<evidence type="ECO:0000256" key="6">
    <source>
        <dbReference type="SAM" id="MobiDB-lite"/>
    </source>
</evidence>
<dbReference type="Proteomes" id="UP001620626">
    <property type="component" value="Unassembled WGS sequence"/>
</dbReference>
<dbReference type="PANTHER" id="PTHR31893:SF5">
    <property type="entry name" value="TRANSMEMBRANE PROTEIN 151 HOMOLOG"/>
    <property type="match status" value="1"/>
</dbReference>
<dbReference type="AlphaFoldDB" id="A0ABD2J5Q7"/>
<feature type="region of interest" description="Disordered" evidence="6">
    <location>
        <begin position="263"/>
        <end position="288"/>
    </location>
</feature>
<evidence type="ECO:0000256" key="1">
    <source>
        <dbReference type="ARBA" id="ARBA00004141"/>
    </source>
</evidence>
<gene>
    <name evidence="8" type="ORF">niasHT_031628</name>
</gene>
<evidence type="ECO:0000256" key="7">
    <source>
        <dbReference type="SAM" id="Phobius"/>
    </source>
</evidence>
<keyword evidence="3 7" id="KW-0812">Transmembrane</keyword>
<evidence type="ECO:0000256" key="4">
    <source>
        <dbReference type="ARBA" id="ARBA00022989"/>
    </source>
</evidence>
<name>A0ABD2J5Q7_9BILA</name>
<keyword evidence="9" id="KW-1185">Reference proteome</keyword>
<proteinExistence type="inferred from homology"/>
<feature type="compositionally biased region" description="Polar residues" evidence="6">
    <location>
        <begin position="266"/>
        <end position="281"/>
    </location>
</feature>
<evidence type="ECO:0000256" key="5">
    <source>
        <dbReference type="ARBA" id="ARBA00023136"/>
    </source>
</evidence>
<comment type="subcellular location">
    <subcellularLocation>
        <location evidence="1">Membrane</location>
        <topology evidence="1">Multi-pass membrane protein</topology>
    </subcellularLocation>
</comment>
<keyword evidence="5 7" id="KW-0472">Membrane</keyword>
<protein>
    <recommendedName>
        <fullName evidence="10">Transmembrane protein 151B</fullName>
    </recommendedName>
</protein>
<feature type="compositionally biased region" description="Polar residues" evidence="6">
    <location>
        <begin position="645"/>
        <end position="655"/>
    </location>
</feature>
<keyword evidence="4 7" id="KW-1133">Transmembrane helix</keyword>
<dbReference type="Pfam" id="PF14857">
    <property type="entry name" value="TMEM151"/>
    <property type="match status" value="2"/>
</dbReference>
<feature type="compositionally biased region" description="Polar residues" evidence="6">
    <location>
        <begin position="482"/>
        <end position="494"/>
    </location>
</feature>
<comment type="similarity">
    <text evidence="2">Belongs to the TMEM151 family.</text>
</comment>
<dbReference type="GO" id="GO:0016020">
    <property type="term" value="C:membrane"/>
    <property type="evidence" value="ECO:0007669"/>
    <property type="project" value="UniProtKB-SubCell"/>
</dbReference>
<feature type="compositionally biased region" description="Polar residues" evidence="6">
    <location>
        <begin position="501"/>
        <end position="514"/>
    </location>
</feature>
<evidence type="ECO:0000313" key="8">
    <source>
        <dbReference type="EMBL" id="KAL3084743.1"/>
    </source>
</evidence>
<dbReference type="PANTHER" id="PTHR31893">
    <property type="entry name" value="TRANSMEMBRANE PROTEIN 151 HOMOLOG"/>
    <property type="match status" value="1"/>
</dbReference>
<dbReference type="InterPro" id="IPR026767">
    <property type="entry name" value="Tmem151"/>
</dbReference>
<sequence>MPTIETAATNKKVIRPRKLSVGLLLCNHFHWKCLISTVLIGTCLSHVTFCQISGWENRTSLYHFDSAHFAPSNINSLCANDYMSVISLVLAAVFYMLYLSECWHHFVRVGMAPRYSVGQVLELVEKMRNAIPVVWWKSLSYHYMRRTRRVLRYRNGDAVSTTQVYYERVNSNSSGNVFLYDECGYKDLSKHIVDLHKFAAVRMRFSKGFVFACAQAANEFEEQRTRFFAENEMRDDYMEVREGLDLANLPFVERLLVFPERKQPLPKSNNSNNAPPQNYCESGTDFAEDGSTASSPQLALPWWMCPSVYWSASLLLCSWPLRLVAECQTAHVHFQVTKLFGTNYLSPSSVNYTGPLTRSSTMESNELEEANRRNYLIVPSYSQAILLDPVDQLQQREQFLQPVNFFRQILSYPWRPLPTTTPANANVPIGNEVPAHHAYYGTIADDEQPQYTFMKNMTVPMPADDLMKRSRSISFFGKENGSENSHFQNSNGPTKNHHLSTRTGIPTTNRQNPPRSITISEGIAAFASADPHRPRKLSIKTRHVPTMTRIRCQKHHPQQRIGTDREPLLGPISTRTEQNQMEMSNFSFQQIVPPDEPPPPYEFALRHFSPLYHRFRQSVHSLSSALFPRSSSSSNDLRQYAMDGPSSSSGASRQC</sequence>
<feature type="region of interest" description="Disordered" evidence="6">
    <location>
        <begin position="479"/>
        <end position="514"/>
    </location>
</feature>
<reference evidence="8 9" key="1">
    <citation type="submission" date="2024-10" db="EMBL/GenBank/DDBJ databases">
        <authorList>
            <person name="Kim D."/>
        </authorList>
    </citation>
    <scope>NUCLEOTIDE SEQUENCE [LARGE SCALE GENOMIC DNA]</scope>
    <source>
        <strain evidence="8">BH-2024</strain>
    </source>
</reference>
<accession>A0ABD2J5Q7</accession>
<organism evidence="8 9">
    <name type="scientific">Heterodera trifolii</name>
    <dbReference type="NCBI Taxonomy" id="157864"/>
    <lineage>
        <taxon>Eukaryota</taxon>
        <taxon>Metazoa</taxon>
        <taxon>Ecdysozoa</taxon>
        <taxon>Nematoda</taxon>
        <taxon>Chromadorea</taxon>
        <taxon>Rhabditida</taxon>
        <taxon>Tylenchina</taxon>
        <taxon>Tylenchomorpha</taxon>
        <taxon>Tylenchoidea</taxon>
        <taxon>Heteroderidae</taxon>
        <taxon>Heteroderinae</taxon>
        <taxon>Heterodera</taxon>
    </lineage>
</organism>